<name>A0A7D9HR40_PARCT</name>
<evidence type="ECO:0000313" key="2">
    <source>
        <dbReference type="EMBL" id="CAB3988543.1"/>
    </source>
</evidence>
<dbReference type="AlphaFoldDB" id="A0A7D9HR40"/>
<proteinExistence type="predicted"/>
<accession>A0A7D9HR40</accession>
<reference evidence="2" key="1">
    <citation type="submission" date="2020-04" db="EMBL/GenBank/DDBJ databases">
        <authorList>
            <person name="Alioto T."/>
            <person name="Alioto T."/>
            <person name="Gomez Garrido J."/>
        </authorList>
    </citation>
    <scope>NUCLEOTIDE SEQUENCE</scope>
    <source>
        <strain evidence="2">A484AB</strain>
    </source>
</reference>
<keyword evidence="3" id="KW-1185">Reference proteome</keyword>
<dbReference type="Proteomes" id="UP001152795">
    <property type="component" value="Unassembled WGS sequence"/>
</dbReference>
<dbReference type="PANTHER" id="PTHR31751">
    <property type="entry name" value="SI:CH211-108C17.2-RELATED-RELATED"/>
    <property type="match status" value="1"/>
</dbReference>
<protein>
    <submittedName>
        <fullName evidence="2">Uncharacterized protein</fullName>
    </submittedName>
</protein>
<dbReference type="EMBL" id="CACRXK020001340">
    <property type="protein sequence ID" value="CAB3988543.1"/>
    <property type="molecule type" value="Genomic_DNA"/>
</dbReference>
<feature type="region of interest" description="Disordered" evidence="1">
    <location>
        <begin position="126"/>
        <end position="156"/>
    </location>
</feature>
<evidence type="ECO:0000256" key="1">
    <source>
        <dbReference type="SAM" id="MobiDB-lite"/>
    </source>
</evidence>
<dbReference type="PANTHER" id="PTHR31751:SF42">
    <property type="entry name" value="PROTEIN CBG10204"/>
    <property type="match status" value="1"/>
</dbReference>
<sequence length="394" mass="45189">MPRLKKDETGVVVYPSKFTRSNLADEVSPRDKRQGRRKVKMILAEASSSYEDIKLEDEDEMSSDAIETTSMHVDDPRDVTSLSFDQKFVDSETQTEECVGCKCLSTKNKRLRSSLKTAMFKLKKERFAQETDQDDTNENCPEPCQEPHDEVMQLSDNDMDTDDEYMMEEDDSMDLSDDSDDDIGEDGEDEIFHSVNREDITDNIRQQPKFVVFLTQLLLLFKTCFFCRHESEPSLKVSQVGTMVTITASCQNPKCKKDFVWKSQQLMPGSKIYAGNFLLSFAILVAGSSARKILQVMKHMGLACISLSTYFRNQRRNEAGSGPAMEYLAFQNCMGFLSGCQLVMSTFVSDRHGSISKHMKTKLANLKHYFDLWHLKKSKWCTKKMNRWYTNIMG</sequence>
<gene>
    <name evidence="2" type="ORF">PACLA_8A060673</name>
</gene>
<comment type="caution">
    <text evidence="2">The sequence shown here is derived from an EMBL/GenBank/DDBJ whole genome shotgun (WGS) entry which is preliminary data.</text>
</comment>
<organism evidence="2 3">
    <name type="scientific">Paramuricea clavata</name>
    <name type="common">Red gorgonian</name>
    <name type="synonym">Violescent sea-whip</name>
    <dbReference type="NCBI Taxonomy" id="317549"/>
    <lineage>
        <taxon>Eukaryota</taxon>
        <taxon>Metazoa</taxon>
        <taxon>Cnidaria</taxon>
        <taxon>Anthozoa</taxon>
        <taxon>Octocorallia</taxon>
        <taxon>Malacalcyonacea</taxon>
        <taxon>Plexauridae</taxon>
        <taxon>Paramuricea</taxon>
    </lineage>
</organism>
<dbReference type="OrthoDB" id="6616463at2759"/>
<evidence type="ECO:0000313" key="3">
    <source>
        <dbReference type="Proteomes" id="UP001152795"/>
    </source>
</evidence>